<dbReference type="RefSeq" id="WP_167133968.1">
    <property type="nucleotide sequence ID" value="NZ_VWXD01000001.1"/>
</dbReference>
<organism evidence="1 2">
    <name type="scientific">Candidatus Pantoea formicae</name>
    <dbReference type="NCBI Taxonomy" id="2608355"/>
    <lineage>
        <taxon>Bacteria</taxon>
        <taxon>Pseudomonadati</taxon>
        <taxon>Pseudomonadota</taxon>
        <taxon>Gammaproteobacteria</taxon>
        <taxon>Enterobacterales</taxon>
        <taxon>Erwiniaceae</taxon>
        <taxon>Pantoea</taxon>
    </lineage>
</organism>
<reference evidence="1 2" key="1">
    <citation type="journal article" date="2019" name="bioRxiv">
        <title>Bacteria contribute to plant secondary compound degradation in a generalist herbivore system.</title>
        <authorList>
            <person name="Francoeur C.B."/>
            <person name="Khadempour L."/>
            <person name="Moreira-Soto R.D."/>
            <person name="Gotting K."/>
            <person name="Book A.J."/>
            <person name="Pinto-Tomas A.A."/>
            <person name="Keefover-Ring K."/>
            <person name="Currie C.R."/>
        </authorList>
    </citation>
    <scope>NUCLEOTIDE SEQUENCE [LARGE SCALE GENOMIC DNA]</scope>
    <source>
        <strain evidence="1 2">Acro-805</strain>
    </source>
</reference>
<dbReference type="Proteomes" id="UP000780690">
    <property type="component" value="Unassembled WGS sequence"/>
</dbReference>
<evidence type="ECO:0000313" key="1">
    <source>
        <dbReference type="EMBL" id="NIE98511.1"/>
    </source>
</evidence>
<sequence length="97" mass="10556">MAGIKRYDEGGYGLSNMEEAADGSWVDYDSHLMVVMGQEQMLNDKISELQKKLDTMRADFVDEAITALTESGAQSFGDCIVALNQLRADADKGGSDD</sequence>
<protein>
    <submittedName>
        <fullName evidence="1">Uncharacterized protein</fullName>
    </submittedName>
</protein>
<dbReference type="EMBL" id="VWXD01000001">
    <property type="protein sequence ID" value="NIE98511.1"/>
    <property type="molecule type" value="Genomic_DNA"/>
</dbReference>
<keyword evidence="2" id="KW-1185">Reference proteome</keyword>
<proteinExistence type="predicted"/>
<gene>
    <name evidence="1" type="ORF">F3J38_00285</name>
</gene>
<evidence type="ECO:0000313" key="2">
    <source>
        <dbReference type="Proteomes" id="UP000780690"/>
    </source>
</evidence>
<accession>A0ABX0QNI9</accession>
<comment type="caution">
    <text evidence="1">The sequence shown here is derived from an EMBL/GenBank/DDBJ whole genome shotgun (WGS) entry which is preliminary data.</text>
</comment>
<name>A0ABX0QNI9_9GAMM</name>